<evidence type="ECO:0000256" key="5">
    <source>
        <dbReference type="SAM" id="MobiDB-lite"/>
    </source>
</evidence>
<feature type="domain" description="OmpA-like" evidence="6">
    <location>
        <begin position="116"/>
        <end position="231"/>
    </location>
</feature>
<dbReference type="AlphaFoldDB" id="A0A318GVX9"/>
<dbReference type="InterPro" id="IPR006664">
    <property type="entry name" value="OMP_bac"/>
</dbReference>
<dbReference type="PROSITE" id="PS51123">
    <property type="entry name" value="OMPA_2"/>
    <property type="match status" value="1"/>
</dbReference>
<evidence type="ECO:0000256" key="2">
    <source>
        <dbReference type="ARBA" id="ARBA00023136"/>
    </source>
</evidence>
<reference evidence="7 8" key="1">
    <citation type="submission" date="2018-05" db="EMBL/GenBank/DDBJ databases">
        <title>Genomic Encyclopedia of Type Strains, Phase IV (KMG-IV): sequencing the most valuable type-strain genomes for metagenomic binning, comparative biology and taxonomic classification.</title>
        <authorList>
            <person name="Goeker M."/>
        </authorList>
    </citation>
    <scope>NUCLEOTIDE SEQUENCE [LARGE SCALE GENOMIC DNA]</scope>
    <source>
        <strain evidence="7 8">DSM 566</strain>
    </source>
</reference>
<evidence type="ECO:0000256" key="1">
    <source>
        <dbReference type="ARBA" id="ARBA00004442"/>
    </source>
</evidence>
<evidence type="ECO:0000259" key="6">
    <source>
        <dbReference type="PROSITE" id="PS51123"/>
    </source>
</evidence>
<dbReference type="SUPFAM" id="SSF103088">
    <property type="entry name" value="OmpA-like"/>
    <property type="match status" value="1"/>
</dbReference>
<dbReference type="OrthoDB" id="9782229at2"/>
<evidence type="ECO:0000256" key="3">
    <source>
        <dbReference type="ARBA" id="ARBA00023237"/>
    </source>
</evidence>
<dbReference type="Gene3D" id="3.30.1330.60">
    <property type="entry name" value="OmpA-like domain"/>
    <property type="match status" value="1"/>
</dbReference>
<dbReference type="Pfam" id="PF13488">
    <property type="entry name" value="Gly-zipper_Omp"/>
    <property type="match status" value="1"/>
</dbReference>
<dbReference type="PANTHER" id="PTHR30329">
    <property type="entry name" value="STATOR ELEMENT OF FLAGELLAR MOTOR COMPLEX"/>
    <property type="match status" value="1"/>
</dbReference>
<keyword evidence="8" id="KW-1185">Reference proteome</keyword>
<dbReference type="InterPro" id="IPR050330">
    <property type="entry name" value="Bact_OuterMem_StrucFunc"/>
</dbReference>
<dbReference type="GO" id="GO:0009279">
    <property type="term" value="C:cell outer membrane"/>
    <property type="evidence" value="ECO:0007669"/>
    <property type="project" value="UniProtKB-SubCell"/>
</dbReference>
<comment type="subcellular location">
    <subcellularLocation>
        <location evidence="1">Cell outer membrane</location>
    </subcellularLocation>
</comment>
<sequence length="232" mass="23680">MTHSIATVRSTTDGAPRPLLQTRVLTVAALCLALGLGACESMGARERGTATGAAVGAAAGAAIGSVSGANAGKGAVLGGVVGAVAGNLWSRHLEDKRKALEAQTAGTGIEVGRTADNQLKVNVPSDFSFDVGRAAIRPDMRPVLDEIGRNLDPKVRVTIVGHTDSTGSDAINDPLSLDRAEAVRDYLAGRGVSASRVTVQGQGARQPRASNATEAGRAQNRRVEILLAEPSA</sequence>
<evidence type="ECO:0000256" key="4">
    <source>
        <dbReference type="PROSITE-ProRule" id="PRU00473"/>
    </source>
</evidence>
<dbReference type="CDD" id="cd07185">
    <property type="entry name" value="OmpA_C-like"/>
    <property type="match status" value="1"/>
</dbReference>
<feature type="compositionally biased region" description="Polar residues" evidence="5">
    <location>
        <begin position="198"/>
        <end position="213"/>
    </location>
</feature>
<feature type="region of interest" description="Disordered" evidence="5">
    <location>
        <begin position="198"/>
        <end position="217"/>
    </location>
</feature>
<protein>
    <submittedName>
        <fullName evidence="7">Outer membrane protein OmpA-like peptidoglycan-associated protein</fullName>
    </submittedName>
</protein>
<dbReference type="EMBL" id="QJJS01000020">
    <property type="protein sequence ID" value="PXW93428.1"/>
    <property type="molecule type" value="Genomic_DNA"/>
</dbReference>
<comment type="caution">
    <text evidence="7">The sequence shown here is derived from an EMBL/GenBank/DDBJ whole genome shotgun (WGS) entry which is preliminary data.</text>
</comment>
<proteinExistence type="predicted"/>
<gene>
    <name evidence="7" type="ORF">C7444_12080</name>
</gene>
<accession>A0A318GVX9</accession>
<dbReference type="InterPro" id="IPR036737">
    <property type="entry name" value="OmpA-like_sf"/>
</dbReference>
<dbReference type="PANTHER" id="PTHR30329:SF21">
    <property type="entry name" value="LIPOPROTEIN YIAD-RELATED"/>
    <property type="match status" value="1"/>
</dbReference>
<name>A0A318GVX9_9BURK</name>
<evidence type="ECO:0000313" key="7">
    <source>
        <dbReference type="EMBL" id="PXW93428.1"/>
    </source>
</evidence>
<evidence type="ECO:0000313" key="8">
    <source>
        <dbReference type="Proteomes" id="UP000247811"/>
    </source>
</evidence>
<dbReference type="PRINTS" id="PR01023">
    <property type="entry name" value="NAFLGMOTY"/>
</dbReference>
<keyword evidence="3" id="KW-0998">Cell outer membrane</keyword>
<dbReference type="PRINTS" id="PR01021">
    <property type="entry name" value="OMPADOMAIN"/>
</dbReference>
<dbReference type="InterPro" id="IPR039567">
    <property type="entry name" value="Gly-zipper"/>
</dbReference>
<keyword evidence="2 4" id="KW-0472">Membrane</keyword>
<dbReference type="InterPro" id="IPR006665">
    <property type="entry name" value="OmpA-like"/>
</dbReference>
<dbReference type="RefSeq" id="WP_110402128.1">
    <property type="nucleotide sequence ID" value="NZ_QJJS01000020.1"/>
</dbReference>
<organism evidence="7 8">
    <name type="scientific">Sphaerotilus hippei</name>
    <dbReference type="NCBI Taxonomy" id="744406"/>
    <lineage>
        <taxon>Bacteria</taxon>
        <taxon>Pseudomonadati</taxon>
        <taxon>Pseudomonadota</taxon>
        <taxon>Betaproteobacteria</taxon>
        <taxon>Burkholderiales</taxon>
        <taxon>Sphaerotilaceae</taxon>
        <taxon>Sphaerotilus</taxon>
    </lineage>
</organism>
<dbReference type="Proteomes" id="UP000247811">
    <property type="component" value="Unassembled WGS sequence"/>
</dbReference>
<dbReference type="Pfam" id="PF00691">
    <property type="entry name" value="OmpA"/>
    <property type="match status" value="1"/>
</dbReference>